<dbReference type="EMBL" id="BSOJ01000018">
    <property type="protein sequence ID" value="GLR26830.1"/>
    <property type="molecule type" value="Genomic_DNA"/>
</dbReference>
<dbReference type="PROSITE" id="PS00641">
    <property type="entry name" value="COMPLEX1_75K_1"/>
    <property type="match status" value="1"/>
</dbReference>
<evidence type="ECO:0000256" key="6">
    <source>
        <dbReference type="ARBA" id="ARBA00023004"/>
    </source>
</evidence>
<dbReference type="NCBIfam" id="TIGR01973">
    <property type="entry name" value="NuoG"/>
    <property type="match status" value="1"/>
</dbReference>
<keyword evidence="3 10" id="KW-0004">4Fe-4S</keyword>
<evidence type="ECO:0000259" key="11">
    <source>
        <dbReference type="PROSITE" id="PS51085"/>
    </source>
</evidence>
<sequence>MVELEIDGVKVEVPEGSMLMDAATKAGSYVPHFCYHKKLSIAANCRMCLVDVEKAPKPLPACATPVSQGMIVRTNSEKAVNAQKSVMEFLLINHPLDCPICDQGGECQLQDIAVGYGGVKSRYEEEKRVVFYKDIGPLVSAQEMSRCIHCTRCVRFGQEVAGVMELGMANRGEHSEILSFVGNSVDSELSGNMIDLCPVGALTSKPFRYNARTWEMARRKSVAAHDSLGSNVVVQVKNDKVMRVVPLENDDVNECWISDRDRFSYEGLQASDRLLQPMIKKSGQWVTTDWQTALNAALEGFKKARRESEDLNAIGLVLSPNSTFEEMALAKALMNGVGSSSVDAGLRHAANLNLEGAQPWLGASVTEFANADAILLVGTDPRNDQPLLTQRIRQAAKQGASVLLVNAGGTNPLMPKAKWMKLAPSKWASALAGSDLVNELTNAGESRFVVLGPQVLMSEFANDIVASAQVLADKTGAKLAYLGDGANWVGSFVAGVQSAANGAKRAHDMLTKKSKALLVFGTEPELDSGLGEAAKRALQDSEFVVVASAFVGAAKEYADVLLPITPATETSGTFINMAGQAQSFKATVRPAGEARPGWKVLRVLGNLFELDGFDYNSSEDVKAKFLNPGFAANLNNRVSAAASATGASVEGVEMAVYVPIYDTDSLVRRADSLRKTKAANPAIVRANQATLFALGVSNEAEVELTDAKGGVLRARLTLNNDVADGTVLVAACREESMNLKTLSGAVKIEALVAASEVQA</sequence>
<gene>
    <name evidence="14" type="primary">nuoG</name>
    <name evidence="14" type="ORF">GCM10007875_19200</name>
</gene>
<dbReference type="SUPFAM" id="SSF53706">
    <property type="entry name" value="Formate dehydrogenase/DMSO reductase, domains 1-3"/>
    <property type="match status" value="1"/>
</dbReference>
<dbReference type="PANTHER" id="PTHR43105">
    <property type="entry name" value="RESPIRATORY NITRATE REDUCTASE"/>
    <property type="match status" value="1"/>
</dbReference>
<evidence type="ECO:0000256" key="4">
    <source>
        <dbReference type="ARBA" id="ARBA00022723"/>
    </source>
</evidence>
<comment type="caution">
    <text evidence="14">The sequence shown here is derived from an EMBL/GenBank/DDBJ whole genome shotgun (WGS) entry which is preliminary data.</text>
</comment>
<dbReference type="CDD" id="cd00207">
    <property type="entry name" value="fer2"/>
    <property type="match status" value="1"/>
</dbReference>
<keyword evidence="6 10" id="KW-0408">Iron</keyword>
<accession>A0ABQ5YSQ8</accession>
<keyword evidence="5 10" id="KW-1278">Translocase</keyword>
<dbReference type="InterPro" id="IPR006656">
    <property type="entry name" value="Mopterin_OxRdtase"/>
</dbReference>
<keyword evidence="7 10" id="KW-0411">Iron-sulfur</keyword>
<dbReference type="PROSITE" id="PS51669">
    <property type="entry name" value="4FE4S_MOW_BIS_MGD"/>
    <property type="match status" value="1"/>
</dbReference>
<protein>
    <recommendedName>
        <fullName evidence="10">NADH-quinone oxidoreductase</fullName>
        <ecNumber evidence="10">7.1.1.-</ecNumber>
    </recommendedName>
</protein>
<dbReference type="Proteomes" id="UP001156664">
    <property type="component" value="Unassembled WGS sequence"/>
</dbReference>
<evidence type="ECO:0000259" key="13">
    <source>
        <dbReference type="PROSITE" id="PS51839"/>
    </source>
</evidence>
<comment type="cofactor">
    <cofactor evidence="10">
        <name>[2Fe-2S] cluster</name>
        <dbReference type="ChEBI" id="CHEBI:190135"/>
    </cofactor>
    <text evidence="10">Binds 1 [2Fe-2S] cluster per subunit.</text>
</comment>
<evidence type="ECO:0000256" key="7">
    <source>
        <dbReference type="ARBA" id="ARBA00023014"/>
    </source>
</evidence>
<dbReference type="SUPFAM" id="SSF54292">
    <property type="entry name" value="2Fe-2S ferredoxin-like"/>
    <property type="match status" value="1"/>
</dbReference>
<dbReference type="Pfam" id="PF00384">
    <property type="entry name" value="Molybdopterin"/>
    <property type="match status" value="1"/>
</dbReference>
<comment type="catalytic activity">
    <reaction evidence="9 10">
        <text>a quinone + NADH + 5 H(+)(in) = a quinol + NAD(+) + 4 H(+)(out)</text>
        <dbReference type="Rhea" id="RHEA:57888"/>
        <dbReference type="ChEBI" id="CHEBI:15378"/>
        <dbReference type="ChEBI" id="CHEBI:24646"/>
        <dbReference type="ChEBI" id="CHEBI:57540"/>
        <dbReference type="ChEBI" id="CHEBI:57945"/>
        <dbReference type="ChEBI" id="CHEBI:132124"/>
    </reaction>
</comment>
<comment type="similarity">
    <text evidence="2 10">Belongs to the complex I 75 kDa subunit family.</text>
</comment>
<dbReference type="InterPro" id="IPR010228">
    <property type="entry name" value="NADH_UbQ_OxRdtase_Gsu"/>
</dbReference>
<dbReference type="SMART" id="SM00929">
    <property type="entry name" value="NADH-G_4Fe-4S_3"/>
    <property type="match status" value="1"/>
</dbReference>
<dbReference type="PROSITE" id="PS51839">
    <property type="entry name" value="4FE4S_HC3"/>
    <property type="match status" value="1"/>
</dbReference>
<feature type="domain" description="4Fe-4S His(Cys)3-ligated-type" evidence="13">
    <location>
        <begin position="78"/>
        <end position="117"/>
    </location>
</feature>
<dbReference type="InterPro" id="IPR036010">
    <property type="entry name" value="2Fe-2S_ferredoxin-like_sf"/>
</dbReference>
<dbReference type="Gene3D" id="3.10.20.740">
    <property type="match status" value="1"/>
</dbReference>
<evidence type="ECO:0000313" key="14">
    <source>
        <dbReference type="EMBL" id="GLR26830.1"/>
    </source>
</evidence>
<evidence type="ECO:0000313" key="15">
    <source>
        <dbReference type="Proteomes" id="UP001156664"/>
    </source>
</evidence>
<dbReference type="PROSITE" id="PS00643">
    <property type="entry name" value="COMPLEX1_75K_3"/>
    <property type="match status" value="1"/>
</dbReference>
<reference evidence="15" key="1">
    <citation type="journal article" date="2019" name="Int. J. Syst. Evol. Microbiol.">
        <title>The Global Catalogue of Microorganisms (GCM) 10K type strain sequencing project: providing services to taxonomists for standard genome sequencing and annotation.</title>
        <authorList>
            <consortium name="The Broad Institute Genomics Platform"/>
            <consortium name="The Broad Institute Genome Sequencing Center for Infectious Disease"/>
            <person name="Wu L."/>
            <person name="Ma J."/>
        </authorList>
    </citation>
    <scope>NUCLEOTIDE SEQUENCE [LARGE SCALE GENOMIC DNA]</scope>
    <source>
        <strain evidence="15">NBRC 105857</strain>
    </source>
</reference>
<evidence type="ECO:0000256" key="9">
    <source>
        <dbReference type="ARBA" id="ARBA00047712"/>
    </source>
</evidence>
<name>A0ABQ5YSQ8_9BURK</name>
<dbReference type="Pfam" id="PF22151">
    <property type="entry name" value="Fer4_NDSU1"/>
    <property type="match status" value="1"/>
</dbReference>
<dbReference type="Pfam" id="PF22117">
    <property type="entry name" value="Fer4_Nqo3"/>
    <property type="match status" value="1"/>
</dbReference>
<dbReference type="RefSeq" id="WP_284281500.1">
    <property type="nucleotide sequence ID" value="NZ_BSOJ01000018.1"/>
</dbReference>
<dbReference type="Pfam" id="PF10588">
    <property type="entry name" value="NADH-G_4Fe-4S_3"/>
    <property type="match status" value="1"/>
</dbReference>
<keyword evidence="15" id="KW-1185">Reference proteome</keyword>
<organism evidence="14 15">
    <name type="scientific">Limnobacter litoralis</name>
    <dbReference type="NCBI Taxonomy" id="481366"/>
    <lineage>
        <taxon>Bacteria</taxon>
        <taxon>Pseudomonadati</taxon>
        <taxon>Pseudomonadota</taxon>
        <taxon>Betaproteobacteria</taxon>
        <taxon>Burkholderiales</taxon>
        <taxon>Burkholderiaceae</taxon>
        <taxon>Limnobacter</taxon>
    </lineage>
</organism>
<evidence type="ECO:0000256" key="2">
    <source>
        <dbReference type="ARBA" id="ARBA00005404"/>
    </source>
</evidence>
<evidence type="ECO:0000256" key="8">
    <source>
        <dbReference type="ARBA" id="ARBA00023027"/>
    </source>
</evidence>
<dbReference type="InterPro" id="IPR000283">
    <property type="entry name" value="NADH_UbQ_OxRdtase_75kDa_su_CS"/>
</dbReference>
<dbReference type="InterPro" id="IPR006963">
    <property type="entry name" value="Mopterin_OxRdtase_4Fe-4S_dom"/>
</dbReference>
<dbReference type="InterPro" id="IPR050123">
    <property type="entry name" value="Prok_molybdopt-oxidoreductase"/>
</dbReference>
<proteinExistence type="inferred from homology"/>
<dbReference type="Gene3D" id="3.40.228.10">
    <property type="entry name" value="Dimethylsulfoxide Reductase, domain 2"/>
    <property type="match status" value="1"/>
</dbReference>
<feature type="domain" description="2Fe-2S ferredoxin-type" evidence="11">
    <location>
        <begin position="1"/>
        <end position="78"/>
    </location>
</feature>
<evidence type="ECO:0000256" key="3">
    <source>
        <dbReference type="ARBA" id="ARBA00022485"/>
    </source>
</evidence>
<keyword evidence="4 10" id="KW-0479">Metal-binding</keyword>
<dbReference type="PROSITE" id="PS00642">
    <property type="entry name" value="COMPLEX1_75K_2"/>
    <property type="match status" value="1"/>
</dbReference>
<evidence type="ECO:0000256" key="1">
    <source>
        <dbReference type="ARBA" id="ARBA00001966"/>
    </source>
</evidence>
<dbReference type="Pfam" id="PF13510">
    <property type="entry name" value="Fer2_4"/>
    <property type="match status" value="1"/>
</dbReference>
<evidence type="ECO:0000256" key="5">
    <source>
        <dbReference type="ARBA" id="ARBA00022967"/>
    </source>
</evidence>
<comment type="function">
    <text evidence="10">NDH-1 shuttles electrons from NADH, via FMN and iron-sulfur (Fe-S) centers, to quinones in the respiratory chain. Couples the redox reaction to proton translocation (for every two electrons transferred, four hydrogen ions are translocated across the cytoplasmic membrane), and thus conserves the redox energy in a proton gradient.</text>
</comment>
<keyword evidence="10" id="KW-0874">Quinone</keyword>
<comment type="cofactor">
    <cofactor evidence="1 10">
        <name>[4Fe-4S] cluster</name>
        <dbReference type="ChEBI" id="CHEBI:49883"/>
    </cofactor>
</comment>
<dbReference type="InterPro" id="IPR054351">
    <property type="entry name" value="NADH_UbQ_OxRdtase_ferredoxin"/>
</dbReference>
<evidence type="ECO:0000259" key="12">
    <source>
        <dbReference type="PROSITE" id="PS51669"/>
    </source>
</evidence>
<dbReference type="PROSITE" id="PS51085">
    <property type="entry name" value="2FE2S_FER_2"/>
    <property type="match status" value="1"/>
</dbReference>
<dbReference type="InterPro" id="IPR019574">
    <property type="entry name" value="NADH_UbQ_OxRdtase_Gsu_4Fe4S-bd"/>
</dbReference>
<dbReference type="Gene3D" id="3.40.50.740">
    <property type="match status" value="2"/>
</dbReference>
<keyword evidence="10" id="KW-0001">2Fe-2S</keyword>
<dbReference type="InterPro" id="IPR001041">
    <property type="entry name" value="2Fe-2S_ferredoxin-type"/>
</dbReference>
<dbReference type="PANTHER" id="PTHR43105:SF13">
    <property type="entry name" value="NADH-UBIQUINONE OXIDOREDUCTASE 75 KDA SUBUNIT, MITOCHONDRIAL"/>
    <property type="match status" value="1"/>
</dbReference>
<feature type="domain" description="4Fe-4S Mo/W bis-MGD-type" evidence="12">
    <location>
        <begin position="216"/>
        <end position="272"/>
    </location>
</feature>
<evidence type="ECO:0000256" key="10">
    <source>
        <dbReference type="RuleBase" id="RU003525"/>
    </source>
</evidence>
<dbReference type="Gene3D" id="3.30.70.20">
    <property type="match status" value="1"/>
</dbReference>
<dbReference type="SUPFAM" id="SSF54862">
    <property type="entry name" value="4Fe-4S ferredoxins"/>
    <property type="match status" value="1"/>
</dbReference>
<keyword evidence="8 10" id="KW-0520">NAD</keyword>
<dbReference type="EC" id="7.1.1.-" evidence="10"/>